<name>A0ABD3H850_9MARC</name>
<organism evidence="3 4">
    <name type="scientific">Riccia sorocarpa</name>
    <dbReference type="NCBI Taxonomy" id="122646"/>
    <lineage>
        <taxon>Eukaryota</taxon>
        <taxon>Viridiplantae</taxon>
        <taxon>Streptophyta</taxon>
        <taxon>Embryophyta</taxon>
        <taxon>Marchantiophyta</taxon>
        <taxon>Marchantiopsida</taxon>
        <taxon>Marchantiidae</taxon>
        <taxon>Marchantiales</taxon>
        <taxon>Ricciaceae</taxon>
        <taxon>Riccia</taxon>
    </lineage>
</organism>
<feature type="signal peptide" evidence="2">
    <location>
        <begin position="1"/>
        <end position="23"/>
    </location>
</feature>
<evidence type="ECO:0000256" key="1">
    <source>
        <dbReference type="SAM" id="MobiDB-lite"/>
    </source>
</evidence>
<feature type="region of interest" description="Disordered" evidence="1">
    <location>
        <begin position="24"/>
        <end position="49"/>
    </location>
</feature>
<feature type="compositionally biased region" description="Basic and acidic residues" evidence="1">
    <location>
        <begin position="27"/>
        <end position="47"/>
    </location>
</feature>
<keyword evidence="4" id="KW-1185">Reference proteome</keyword>
<keyword evidence="2" id="KW-0732">Signal</keyword>
<evidence type="ECO:0000313" key="3">
    <source>
        <dbReference type="EMBL" id="KAL3687678.1"/>
    </source>
</evidence>
<evidence type="ECO:0000313" key="4">
    <source>
        <dbReference type="Proteomes" id="UP001633002"/>
    </source>
</evidence>
<evidence type="ECO:0000256" key="2">
    <source>
        <dbReference type="SAM" id="SignalP"/>
    </source>
</evidence>
<dbReference type="AlphaFoldDB" id="A0ABD3H850"/>
<comment type="caution">
    <text evidence="3">The sequence shown here is derived from an EMBL/GenBank/DDBJ whole genome shotgun (WGS) entry which is preliminary data.</text>
</comment>
<dbReference type="Proteomes" id="UP001633002">
    <property type="component" value="Unassembled WGS sequence"/>
</dbReference>
<accession>A0ABD3H850</accession>
<feature type="chain" id="PRO_5044832411" description="Secreted protein" evidence="2">
    <location>
        <begin position="24"/>
        <end position="109"/>
    </location>
</feature>
<gene>
    <name evidence="3" type="ORF">R1sor_013987</name>
</gene>
<proteinExistence type="predicted"/>
<evidence type="ECO:0008006" key="5">
    <source>
        <dbReference type="Google" id="ProtNLM"/>
    </source>
</evidence>
<dbReference type="EMBL" id="JBJQOH010000004">
    <property type="protein sequence ID" value="KAL3687678.1"/>
    <property type="molecule type" value="Genomic_DNA"/>
</dbReference>
<reference evidence="3 4" key="1">
    <citation type="submission" date="2024-09" db="EMBL/GenBank/DDBJ databases">
        <title>Chromosome-scale assembly of Riccia sorocarpa.</title>
        <authorList>
            <person name="Paukszto L."/>
        </authorList>
    </citation>
    <scope>NUCLEOTIDE SEQUENCE [LARGE SCALE GENOMIC DNA]</scope>
    <source>
        <strain evidence="3">LP-2024</strain>
        <tissue evidence="3">Aerial parts of the thallus</tissue>
    </source>
</reference>
<sequence length="109" mass="11538">MELRYVVLSLLVILSIIVHGAAARPLADSKTEDPPMSTKDSKVDSSAKVDVSLPKSVAADLDTSKEAVVVPDTYAAGVSLEHADLETVERLLAAEDYGPISNENPKHGP</sequence>
<protein>
    <recommendedName>
        <fullName evidence="5">Secreted protein</fullName>
    </recommendedName>
</protein>